<sequence>MENGAERHEASRRVFPRATVSPPPPATASRALIHRSSPFRPSQMEPKKSSAQHQPRAMEPKGKKSSSRGTAAAAEAESPLSCLFNPPAQEVTGKDEDLYRILYKGQSGSRQAGMADGKSQWGPPKSRAAYNKDGKHSPPYDSVDTSCFGSSVNYGGRDYYGSSTAMQTAEASNETDKKDPGADSHGDWWQGKARFTTSECGGLSPGELGK</sequence>
<comment type="caution">
    <text evidence="2">The sequence shown here is derived from an EMBL/GenBank/DDBJ whole genome shotgun (WGS) entry which is preliminary data.</text>
</comment>
<dbReference type="Gramene" id="TVU36512">
    <property type="protein sequence ID" value="TVU36512"/>
    <property type="gene ID" value="EJB05_18448"/>
</dbReference>
<dbReference type="OrthoDB" id="628719at2759"/>
<feature type="region of interest" description="Disordered" evidence="1">
    <location>
        <begin position="164"/>
        <end position="191"/>
    </location>
</feature>
<dbReference type="AlphaFoldDB" id="A0A5J9VJE5"/>
<reference evidence="2 3" key="1">
    <citation type="journal article" date="2019" name="Sci. Rep.">
        <title>A high-quality genome of Eragrostis curvula grass provides insights into Poaceae evolution and supports new strategies to enhance forage quality.</title>
        <authorList>
            <person name="Carballo J."/>
            <person name="Santos B.A.C.M."/>
            <person name="Zappacosta D."/>
            <person name="Garbus I."/>
            <person name="Selva J.P."/>
            <person name="Gallo C.A."/>
            <person name="Diaz A."/>
            <person name="Albertini E."/>
            <person name="Caccamo M."/>
            <person name="Echenique V."/>
        </authorList>
    </citation>
    <scope>NUCLEOTIDE SEQUENCE [LARGE SCALE GENOMIC DNA]</scope>
    <source>
        <strain evidence="3">cv. Victoria</strain>
        <tissue evidence="2">Leaf</tissue>
    </source>
</reference>
<feature type="region of interest" description="Disordered" evidence="1">
    <location>
        <begin position="1"/>
        <end position="146"/>
    </location>
</feature>
<dbReference type="PANTHER" id="PTHR33738:SF4">
    <property type="entry name" value="OS01G0848900 PROTEIN"/>
    <property type="match status" value="1"/>
</dbReference>
<dbReference type="EMBL" id="RWGY01000009">
    <property type="protein sequence ID" value="TVU36512.1"/>
    <property type="molecule type" value="Genomic_DNA"/>
</dbReference>
<proteinExistence type="predicted"/>
<evidence type="ECO:0000256" key="1">
    <source>
        <dbReference type="SAM" id="MobiDB-lite"/>
    </source>
</evidence>
<organism evidence="2 3">
    <name type="scientific">Eragrostis curvula</name>
    <name type="common">weeping love grass</name>
    <dbReference type="NCBI Taxonomy" id="38414"/>
    <lineage>
        <taxon>Eukaryota</taxon>
        <taxon>Viridiplantae</taxon>
        <taxon>Streptophyta</taxon>
        <taxon>Embryophyta</taxon>
        <taxon>Tracheophyta</taxon>
        <taxon>Spermatophyta</taxon>
        <taxon>Magnoliopsida</taxon>
        <taxon>Liliopsida</taxon>
        <taxon>Poales</taxon>
        <taxon>Poaceae</taxon>
        <taxon>PACMAD clade</taxon>
        <taxon>Chloridoideae</taxon>
        <taxon>Eragrostideae</taxon>
        <taxon>Eragrostidinae</taxon>
        <taxon>Eragrostis</taxon>
    </lineage>
</organism>
<evidence type="ECO:0000313" key="2">
    <source>
        <dbReference type="EMBL" id="TVU36512.1"/>
    </source>
</evidence>
<accession>A0A5J9VJE5</accession>
<evidence type="ECO:0000313" key="3">
    <source>
        <dbReference type="Proteomes" id="UP000324897"/>
    </source>
</evidence>
<dbReference type="PANTHER" id="PTHR33738">
    <property type="entry name" value="EMB|CAB82975.1"/>
    <property type="match status" value="1"/>
</dbReference>
<dbReference type="Proteomes" id="UP000324897">
    <property type="component" value="Unassembled WGS sequence"/>
</dbReference>
<feature type="compositionally biased region" description="Basic and acidic residues" evidence="1">
    <location>
        <begin position="1"/>
        <end position="12"/>
    </location>
</feature>
<keyword evidence="3" id="KW-1185">Reference proteome</keyword>
<feature type="non-terminal residue" evidence="2">
    <location>
        <position position="1"/>
    </location>
</feature>
<gene>
    <name evidence="2" type="ORF">EJB05_18448</name>
</gene>
<protein>
    <submittedName>
        <fullName evidence="2">Uncharacterized protein</fullName>
    </submittedName>
</protein>
<feature type="compositionally biased region" description="Basic and acidic residues" evidence="1">
    <location>
        <begin position="174"/>
        <end position="186"/>
    </location>
</feature>
<name>A0A5J9VJE5_9POAL</name>